<feature type="chain" id="PRO_5034574140" description="Sel1 repeat family protein" evidence="1">
    <location>
        <begin position="19"/>
        <end position="163"/>
    </location>
</feature>
<keyword evidence="3" id="KW-1185">Reference proteome</keyword>
<dbReference type="Proteomes" id="UP000824988">
    <property type="component" value="Chromosome"/>
</dbReference>
<dbReference type="PANTHER" id="PTHR11102">
    <property type="entry name" value="SEL-1-LIKE PROTEIN"/>
    <property type="match status" value="1"/>
</dbReference>
<dbReference type="InterPro" id="IPR006597">
    <property type="entry name" value="Sel1-like"/>
</dbReference>
<name>A0A8D4VPI9_9GAMM</name>
<dbReference type="EMBL" id="AP019782">
    <property type="protein sequence ID" value="BBL72038.1"/>
    <property type="molecule type" value="Genomic_DNA"/>
</dbReference>
<keyword evidence="1" id="KW-0732">Signal</keyword>
<evidence type="ECO:0000313" key="3">
    <source>
        <dbReference type="Proteomes" id="UP000824988"/>
    </source>
</evidence>
<gene>
    <name evidence="2" type="ORF">MoryE10_26440</name>
</gene>
<dbReference type="InterPro" id="IPR050767">
    <property type="entry name" value="Sel1_AlgK"/>
</dbReference>
<sequence>MMKAGPKTFMLLTALAAAQTDALAGADHPALSAADEAYSAERYEEAARLYRRDAEFGLVAAQVNLAFLYMDGQGVAQDYKQAALWFGRAAERGNREAQQNLGVLCRDGKGVAQDYVEAYKWFLVAGAASDAVALEKRMAPDQVADAKRRADAWRAKFAPGQGS</sequence>
<dbReference type="RefSeq" id="WP_221047328.1">
    <property type="nucleotide sequence ID" value="NZ_AP019782.1"/>
</dbReference>
<reference evidence="2" key="1">
    <citation type="submission" date="2019-06" db="EMBL/GenBank/DDBJ databases">
        <title>Complete genome sequence of Methylogaea oryzae strain JCM16910.</title>
        <authorList>
            <person name="Asakawa S."/>
        </authorList>
    </citation>
    <scope>NUCLEOTIDE SEQUENCE</scope>
    <source>
        <strain evidence="2">E10</strain>
    </source>
</reference>
<organism evidence="2 3">
    <name type="scientific">Methylogaea oryzae</name>
    <dbReference type="NCBI Taxonomy" id="1295382"/>
    <lineage>
        <taxon>Bacteria</taxon>
        <taxon>Pseudomonadati</taxon>
        <taxon>Pseudomonadota</taxon>
        <taxon>Gammaproteobacteria</taxon>
        <taxon>Methylococcales</taxon>
        <taxon>Methylococcaceae</taxon>
        <taxon>Methylogaea</taxon>
    </lineage>
</organism>
<feature type="signal peptide" evidence="1">
    <location>
        <begin position="1"/>
        <end position="18"/>
    </location>
</feature>
<dbReference type="KEGG" id="moz:MoryE10_26440"/>
<evidence type="ECO:0000256" key="1">
    <source>
        <dbReference type="SAM" id="SignalP"/>
    </source>
</evidence>
<evidence type="ECO:0000313" key="2">
    <source>
        <dbReference type="EMBL" id="BBL72038.1"/>
    </source>
</evidence>
<dbReference type="SMART" id="SM00671">
    <property type="entry name" value="SEL1"/>
    <property type="match status" value="2"/>
</dbReference>
<evidence type="ECO:0008006" key="4">
    <source>
        <dbReference type="Google" id="ProtNLM"/>
    </source>
</evidence>
<protein>
    <recommendedName>
        <fullName evidence="4">Sel1 repeat family protein</fullName>
    </recommendedName>
</protein>
<dbReference type="Pfam" id="PF08238">
    <property type="entry name" value="Sel1"/>
    <property type="match status" value="2"/>
</dbReference>
<accession>A0A8D4VPI9</accession>
<proteinExistence type="predicted"/>
<dbReference type="AlphaFoldDB" id="A0A8D4VPI9"/>
<dbReference type="PANTHER" id="PTHR11102:SF160">
    <property type="entry name" value="ERAD-ASSOCIATED E3 UBIQUITIN-PROTEIN LIGASE COMPONENT HRD3"/>
    <property type="match status" value="1"/>
</dbReference>